<dbReference type="InterPro" id="IPR012001">
    <property type="entry name" value="Thiamin_PyroP_enz_TPP-bd_dom"/>
</dbReference>
<dbReference type="SUPFAM" id="SSF52518">
    <property type="entry name" value="Thiamin diphosphate-binding fold (THDP-binding)"/>
    <property type="match status" value="1"/>
</dbReference>
<gene>
    <name evidence="2" type="ORF">Arub01_16820</name>
</gene>
<reference evidence="2" key="1">
    <citation type="submission" date="2023-02" db="EMBL/GenBank/DDBJ databases">
        <title>Actinomadura rubrobrunea NBRC 14622.</title>
        <authorList>
            <person name="Ichikawa N."/>
            <person name="Sato H."/>
            <person name="Tonouchi N."/>
        </authorList>
    </citation>
    <scope>NUCLEOTIDE SEQUENCE</scope>
    <source>
        <strain evidence="2">NBRC 14622</strain>
    </source>
</reference>
<evidence type="ECO:0000313" key="2">
    <source>
        <dbReference type="EMBL" id="GLW63438.1"/>
    </source>
</evidence>
<evidence type="ECO:0000259" key="1">
    <source>
        <dbReference type="Pfam" id="PF02776"/>
    </source>
</evidence>
<name>A0A9W6UV13_9ACTN</name>
<dbReference type="InterPro" id="IPR029061">
    <property type="entry name" value="THDP-binding"/>
</dbReference>
<dbReference type="Proteomes" id="UP001165124">
    <property type="component" value="Unassembled WGS sequence"/>
</dbReference>
<organism evidence="2 3">
    <name type="scientific">Actinomadura rubrobrunea</name>
    <dbReference type="NCBI Taxonomy" id="115335"/>
    <lineage>
        <taxon>Bacteria</taxon>
        <taxon>Bacillati</taxon>
        <taxon>Actinomycetota</taxon>
        <taxon>Actinomycetes</taxon>
        <taxon>Streptosporangiales</taxon>
        <taxon>Thermomonosporaceae</taxon>
        <taxon>Actinomadura</taxon>
    </lineage>
</organism>
<dbReference type="Pfam" id="PF02776">
    <property type="entry name" value="TPP_enzyme_N"/>
    <property type="match status" value="1"/>
</dbReference>
<accession>A0A9W6UV13</accession>
<dbReference type="EMBL" id="BSRZ01000002">
    <property type="protein sequence ID" value="GLW63438.1"/>
    <property type="molecule type" value="Genomic_DNA"/>
</dbReference>
<dbReference type="PANTHER" id="PTHR42916">
    <property type="entry name" value="2-SUCCINYL-5-ENOLPYRUVYL-6-HYDROXY-3-CYCLOHEXENE-1-CARBOXYLATE SYNTHASE"/>
    <property type="match status" value="1"/>
</dbReference>
<keyword evidence="3" id="KW-1185">Reference proteome</keyword>
<comment type="caution">
    <text evidence="2">The sequence shown here is derived from an EMBL/GenBank/DDBJ whole genome shotgun (WGS) entry which is preliminary data.</text>
</comment>
<feature type="domain" description="Thiamine pyrophosphate enzyme N-terminal TPP-binding" evidence="1">
    <location>
        <begin position="2"/>
        <end position="50"/>
    </location>
</feature>
<evidence type="ECO:0000313" key="3">
    <source>
        <dbReference type="Proteomes" id="UP001165124"/>
    </source>
</evidence>
<dbReference type="GO" id="GO:0000287">
    <property type="term" value="F:magnesium ion binding"/>
    <property type="evidence" value="ECO:0007669"/>
    <property type="project" value="UniProtKB-ARBA"/>
</dbReference>
<dbReference type="PANTHER" id="PTHR42916:SF1">
    <property type="entry name" value="PROTEIN PHYLLO, CHLOROPLASTIC"/>
    <property type="match status" value="1"/>
</dbReference>
<proteinExistence type="predicted"/>
<dbReference type="Gene3D" id="3.40.50.970">
    <property type="match status" value="1"/>
</dbReference>
<protein>
    <recommendedName>
        <fullName evidence="1">Thiamine pyrophosphate enzyme N-terminal TPP-binding domain-containing protein</fullName>
    </recommendedName>
</protein>
<dbReference type="GO" id="GO:0030976">
    <property type="term" value="F:thiamine pyrophosphate binding"/>
    <property type="evidence" value="ECO:0007669"/>
    <property type="project" value="InterPro"/>
</dbReference>
<sequence length="154" mass="16953">MVCTSGTAAADFHPAVIEAHQAGVPMIVLTADRPPELRDTGANQSIDQIKLYGTAARWSCELGAPGNRPGMAAHWRSVTSRAWALAQAPLDVTSAGTTPSPWNRLENFAEVMTGQSGGRRWRPRPRRRAEWHRGRPRPHLRCAVRDVLEDGLAW</sequence>
<dbReference type="AlphaFoldDB" id="A0A9W6UV13"/>